<feature type="domain" description="Flagellar basal body rod protein N-terminal" evidence="3">
    <location>
        <begin position="11"/>
        <end position="35"/>
    </location>
</feature>
<keyword evidence="6" id="KW-0969">Cilium</keyword>
<dbReference type="InterPro" id="IPR001444">
    <property type="entry name" value="Flag_bb_rod_N"/>
</dbReference>
<keyword evidence="6" id="KW-0966">Cell projection</keyword>
<comment type="similarity">
    <text evidence="1 2">Belongs to the flagella basal body rod proteins family.</text>
</comment>
<evidence type="ECO:0000256" key="1">
    <source>
        <dbReference type="ARBA" id="ARBA00009677"/>
    </source>
</evidence>
<evidence type="ECO:0000313" key="7">
    <source>
        <dbReference type="Proteomes" id="UP000037854"/>
    </source>
</evidence>
<dbReference type="PANTHER" id="PTHR30435:SF19">
    <property type="entry name" value="FLAGELLAR BASAL-BODY ROD PROTEIN FLGG"/>
    <property type="match status" value="1"/>
</dbReference>
<dbReference type="SUPFAM" id="SSF117143">
    <property type="entry name" value="Flagellar hook protein flgE"/>
    <property type="match status" value="1"/>
</dbReference>
<proteinExistence type="inferred from homology"/>
<dbReference type="PANTHER" id="PTHR30435">
    <property type="entry name" value="FLAGELLAR PROTEIN"/>
    <property type="match status" value="1"/>
</dbReference>
<dbReference type="RefSeq" id="WP_060668162.1">
    <property type="nucleotide sequence ID" value="NZ_LGTK01000017.1"/>
</dbReference>
<dbReference type="InterPro" id="IPR037925">
    <property type="entry name" value="FlgE/F/G-like"/>
</dbReference>
<evidence type="ECO:0000259" key="5">
    <source>
        <dbReference type="Pfam" id="PF22692"/>
    </source>
</evidence>
<keyword evidence="6" id="KW-0282">Flagellum</keyword>
<dbReference type="InterPro" id="IPR010930">
    <property type="entry name" value="Flg_bb/hook_C_dom"/>
</dbReference>
<evidence type="ECO:0000259" key="4">
    <source>
        <dbReference type="Pfam" id="PF06429"/>
    </source>
</evidence>
<feature type="domain" description="Flagellar hook protein FlgE/F/G-like D1" evidence="5">
    <location>
        <begin position="105"/>
        <end position="172"/>
    </location>
</feature>
<dbReference type="NCBIfam" id="TIGR03506">
    <property type="entry name" value="FlgEFG_subfam"/>
    <property type="match status" value="1"/>
</dbReference>
<accession>A0ABR5MKA4</accession>
<feature type="domain" description="Flagellar basal-body/hook protein C-terminal" evidence="4">
    <location>
        <begin position="230"/>
        <end position="273"/>
    </location>
</feature>
<evidence type="ECO:0000313" key="6">
    <source>
        <dbReference type="EMBL" id="KPH76163.1"/>
    </source>
</evidence>
<dbReference type="Pfam" id="PF00460">
    <property type="entry name" value="Flg_bb_rod"/>
    <property type="match status" value="1"/>
</dbReference>
<protein>
    <submittedName>
        <fullName evidence="6">Flagellar hook-basal body protein</fullName>
    </submittedName>
</protein>
<dbReference type="EMBL" id="LGTK01000017">
    <property type="protein sequence ID" value="KPH76163.1"/>
    <property type="molecule type" value="Genomic_DNA"/>
</dbReference>
<reference evidence="6 7" key="1">
    <citation type="submission" date="2015-07" db="EMBL/GenBank/DDBJ databases">
        <title>High-quality draft genome sequence of Oceanobacillus caeni HM6, a bacillus isolated from a human feces.</title>
        <authorList>
            <person name="Kumar J."/>
            <person name="Verma M.K."/>
            <person name="Pandey R."/>
            <person name="Bhambi M."/>
            <person name="Chauhan N."/>
        </authorList>
    </citation>
    <scope>NUCLEOTIDE SEQUENCE [LARGE SCALE GENOMIC DNA]</scope>
    <source>
        <strain evidence="6 7">HM6</strain>
    </source>
</reference>
<dbReference type="Pfam" id="PF06429">
    <property type="entry name" value="Flg_bbr_C"/>
    <property type="match status" value="1"/>
</dbReference>
<dbReference type="Proteomes" id="UP000037854">
    <property type="component" value="Unassembled WGS sequence"/>
</dbReference>
<comment type="subcellular location">
    <subcellularLocation>
        <location evidence="2">Bacterial flagellum basal body</location>
    </subcellularLocation>
</comment>
<dbReference type="InterPro" id="IPR020013">
    <property type="entry name" value="Flagellar_FlgE/F/G"/>
</dbReference>
<dbReference type="InterPro" id="IPR053967">
    <property type="entry name" value="LlgE_F_G-like_D1"/>
</dbReference>
<keyword evidence="2" id="KW-0975">Bacterial flagellum</keyword>
<evidence type="ECO:0000256" key="2">
    <source>
        <dbReference type="RuleBase" id="RU362116"/>
    </source>
</evidence>
<gene>
    <name evidence="6" type="ORF">AFL42_06720</name>
</gene>
<organism evidence="6 7">
    <name type="scientific">Oceanobacillus caeni</name>
    <dbReference type="NCBI Taxonomy" id="405946"/>
    <lineage>
        <taxon>Bacteria</taxon>
        <taxon>Bacillati</taxon>
        <taxon>Bacillota</taxon>
        <taxon>Bacilli</taxon>
        <taxon>Bacillales</taxon>
        <taxon>Bacillaceae</taxon>
        <taxon>Oceanobacillus</taxon>
    </lineage>
</organism>
<comment type="caution">
    <text evidence="6">The sequence shown here is derived from an EMBL/GenBank/DDBJ whole genome shotgun (WGS) entry which is preliminary data.</text>
</comment>
<evidence type="ECO:0000259" key="3">
    <source>
        <dbReference type="Pfam" id="PF00460"/>
    </source>
</evidence>
<dbReference type="Pfam" id="PF22692">
    <property type="entry name" value="LlgE_F_G_D1"/>
    <property type="match status" value="1"/>
</dbReference>
<keyword evidence="7" id="KW-1185">Reference proteome</keyword>
<sequence length="277" mass="29996">MSRMMIQAAVTMNQLQKKLDIVGNNIANSQTTGYKSRGAEFSSLLYQQIDNLENPGNGEQRLTPDGIRIGSGASLGATTLNLDQGSIVTTDRALDTALLNENTLFQIQVTDNGVTETMYTRDGAFYISPSTDGRSVTLTTKDGNPVLGENGPITFNSGFDSISIRDNGQVVVERGGIVEEVGTIDIVEATRPNVLEAVGQNLFRLPNLGELNDNLADIIQDVPAQTKLIQSNALEQSNVDISQQMSDLILAQRSYQYNSRTISMSDQMMGLVNGLRS</sequence>
<name>A0ABR5MKA4_9BACI</name>